<keyword evidence="1" id="KW-1133">Transmembrane helix</keyword>
<evidence type="ECO:0000256" key="1">
    <source>
        <dbReference type="SAM" id="Phobius"/>
    </source>
</evidence>
<organism evidence="2 3">
    <name type="scientific">Vitrella brassicaformis (strain CCMP3155)</name>
    <dbReference type="NCBI Taxonomy" id="1169540"/>
    <lineage>
        <taxon>Eukaryota</taxon>
        <taxon>Sar</taxon>
        <taxon>Alveolata</taxon>
        <taxon>Colpodellida</taxon>
        <taxon>Vitrellaceae</taxon>
        <taxon>Vitrella</taxon>
    </lineage>
</organism>
<reference evidence="2 3" key="1">
    <citation type="submission" date="2014-11" db="EMBL/GenBank/DDBJ databases">
        <authorList>
            <person name="Zhu J."/>
            <person name="Qi W."/>
            <person name="Song R."/>
        </authorList>
    </citation>
    <scope>NUCLEOTIDE SEQUENCE [LARGE SCALE GENOMIC DNA]</scope>
</reference>
<feature type="transmembrane region" description="Helical" evidence="1">
    <location>
        <begin position="115"/>
        <end position="139"/>
    </location>
</feature>
<dbReference type="InParanoid" id="A0A0G4GZT7"/>
<name>A0A0G4GZT7_VITBC</name>
<gene>
    <name evidence="2" type="ORF">Vbra_3419</name>
</gene>
<evidence type="ECO:0000313" key="3">
    <source>
        <dbReference type="Proteomes" id="UP000041254"/>
    </source>
</evidence>
<accession>A0A0G4GZT7</accession>
<dbReference type="VEuPathDB" id="CryptoDB:Vbra_3419"/>
<feature type="transmembrane region" description="Helical" evidence="1">
    <location>
        <begin position="41"/>
        <end position="62"/>
    </location>
</feature>
<evidence type="ECO:0000313" key="2">
    <source>
        <dbReference type="EMBL" id="CEM36793.1"/>
    </source>
</evidence>
<dbReference type="AlphaFoldDB" id="A0A0G4GZT7"/>
<sequence>MQASTDSVMRSASTFNLPSAMSRLAASPRYLRLLSDQVFNYHMAEITALLYPNLAALMAAFITTKSYIGLVQGVAALCVLLLIETFMELILYVILLRTNNLSLCRATFEPGVMKVRIHALLWICLVVFSYLSADFLGYIGTGMRYQKWAGERWKDHCPHFSLVWTD</sequence>
<keyword evidence="3" id="KW-1185">Reference proteome</keyword>
<dbReference type="Proteomes" id="UP000041254">
    <property type="component" value="Unassembled WGS sequence"/>
</dbReference>
<protein>
    <submittedName>
        <fullName evidence="2">Uncharacterized protein</fullName>
    </submittedName>
</protein>
<dbReference type="PhylomeDB" id="A0A0G4GZT7"/>
<proteinExistence type="predicted"/>
<dbReference type="EMBL" id="CDMY01000908">
    <property type="protein sequence ID" value="CEM36793.1"/>
    <property type="molecule type" value="Genomic_DNA"/>
</dbReference>
<keyword evidence="1" id="KW-0812">Transmembrane</keyword>
<feature type="transmembrane region" description="Helical" evidence="1">
    <location>
        <begin position="74"/>
        <end position="95"/>
    </location>
</feature>
<keyword evidence="1" id="KW-0472">Membrane</keyword>